<dbReference type="InterPro" id="IPR014996">
    <property type="entry name" value="AcaB"/>
</dbReference>
<accession>A0ABV7AZB5</accession>
<proteinExistence type="predicted"/>
<gene>
    <name evidence="2" type="ORF">ACFOJE_16895</name>
</gene>
<evidence type="ECO:0000313" key="3">
    <source>
        <dbReference type="Proteomes" id="UP001595457"/>
    </source>
</evidence>
<dbReference type="RefSeq" id="WP_377815806.1">
    <property type="nucleotide sequence ID" value="NZ_JBHRSJ010000034.1"/>
</dbReference>
<organism evidence="2 3">
    <name type="scientific">Azotobacter bryophylli</name>
    <dbReference type="NCBI Taxonomy" id="1986537"/>
    <lineage>
        <taxon>Bacteria</taxon>
        <taxon>Pseudomonadati</taxon>
        <taxon>Pseudomonadota</taxon>
        <taxon>Gammaproteobacteria</taxon>
        <taxon>Pseudomonadales</taxon>
        <taxon>Pseudomonadaceae</taxon>
        <taxon>Azotobacter</taxon>
    </lineage>
</organism>
<evidence type="ECO:0000313" key="2">
    <source>
        <dbReference type="EMBL" id="MFC2973882.1"/>
    </source>
</evidence>
<reference evidence="3" key="1">
    <citation type="journal article" date="2019" name="Int. J. Syst. Evol. Microbiol.">
        <title>The Global Catalogue of Microorganisms (GCM) 10K type strain sequencing project: providing services to taxonomists for standard genome sequencing and annotation.</title>
        <authorList>
            <consortium name="The Broad Institute Genomics Platform"/>
            <consortium name="The Broad Institute Genome Sequencing Center for Infectious Disease"/>
            <person name="Wu L."/>
            <person name="Ma J."/>
        </authorList>
    </citation>
    <scope>NUCLEOTIDE SEQUENCE [LARGE SCALE GENOMIC DNA]</scope>
    <source>
        <strain evidence="3">KCTC 62195</strain>
    </source>
</reference>
<keyword evidence="3" id="KW-1185">Reference proteome</keyword>
<dbReference type="Proteomes" id="UP001595457">
    <property type="component" value="Unassembled WGS sequence"/>
</dbReference>
<feature type="region of interest" description="Disordered" evidence="1">
    <location>
        <begin position="223"/>
        <end position="253"/>
    </location>
</feature>
<name>A0ABV7AZB5_9GAMM</name>
<protein>
    <submittedName>
        <fullName evidence="2">PFL_4669 family integrating conjugative element protein</fullName>
    </submittedName>
</protein>
<evidence type="ECO:0000256" key="1">
    <source>
        <dbReference type="SAM" id="MobiDB-lite"/>
    </source>
</evidence>
<dbReference type="Pfam" id="PF08900">
    <property type="entry name" value="AcaB"/>
    <property type="match status" value="1"/>
</dbReference>
<sequence length="253" mass="28147">MADSFQLNLGSLRSSVQLTLHTHHASRLWFGRPRGENGKPGMIGLSGFANIINRIKQGAAQDDPYSDWFLLMIEERIEEASQQLKDIDSKLDEVMACLPAQLSVSNNLSVQPMTLPLYLTSPLAYKGVYLLTSYDELVRRILLANHIGLIDNHTKEAWLDEGSAILRRLFGLGQRYKGFSGASRDDFAANNARAQAAREMYAFLGELPADVLDGSRRSKYAPDITRANTSRAVEDDEDDALDQPAPDFDQDEA</sequence>
<dbReference type="NCBIfam" id="TIGR03761">
    <property type="entry name" value="ICE_PFL4669"/>
    <property type="match status" value="1"/>
</dbReference>
<comment type="caution">
    <text evidence="2">The sequence shown here is derived from an EMBL/GenBank/DDBJ whole genome shotgun (WGS) entry which is preliminary data.</text>
</comment>
<dbReference type="EMBL" id="JBHRSJ010000034">
    <property type="protein sequence ID" value="MFC2973882.1"/>
    <property type="molecule type" value="Genomic_DNA"/>
</dbReference>